<dbReference type="Proteomes" id="UP000282529">
    <property type="component" value="Unassembled WGS sequence"/>
</dbReference>
<dbReference type="SUPFAM" id="SSF54631">
    <property type="entry name" value="CBS-domain pair"/>
    <property type="match status" value="1"/>
</dbReference>
<dbReference type="RefSeq" id="WP_124696671.1">
    <property type="nucleotide sequence ID" value="NZ_JBHUFE010000036.1"/>
</dbReference>
<dbReference type="InterPro" id="IPR046342">
    <property type="entry name" value="CBS_dom_sf"/>
</dbReference>
<dbReference type="AlphaFoldDB" id="A0A3N9P3Z5"/>
<dbReference type="Gene3D" id="3.10.580.10">
    <property type="entry name" value="CBS-domain"/>
    <property type="match status" value="1"/>
</dbReference>
<reference evidence="1 2" key="1">
    <citation type="submission" date="2018-11" db="EMBL/GenBank/DDBJ databases">
        <title>Genome sequence of strain 7197.</title>
        <authorList>
            <person name="Gao J."/>
            <person name="Sun J."/>
        </authorList>
    </citation>
    <scope>NUCLEOTIDE SEQUENCE [LARGE SCALE GENOMIC DNA]</scope>
    <source>
        <strain evidence="1 2">7197</strain>
    </source>
</reference>
<protein>
    <recommendedName>
        <fullName evidence="3">CBS domain-containing protein</fullName>
    </recommendedName>
</protein>
<comment type="caution">
    <text evidence="1">The sequence shown here is derived from an EMBL/GenBank/DDBJ whole genome shotgun (WGS) entry which is preliminary data.</text>
</comment>
<evidence type="ECO:0000313" key="1">
    <source>
        <dbReference type="EMBL" id="RQW10090.1"/>
    </source>
</evidence>
<keyword evidence="2" id="KW-1185">Reference proteome</keyword>
<gene>
    <name evidence="1" type="ORF">EH198_16805</name>
</gene>
<dbReference type="EMBL" id="RQPI01000010">
    <property type="protein sequence ID" value="RQW10090.1"/>
    <property type="molecule type" value="Genomic_DNA"/>
</dbReference>
<evidence type="ECO:0000313" key="2">
    <source>
        <dbReference type="Proteomes" id="UP000282529"/>
    </source>
</evidence>
<proteinExistence type="predicted"/>
<dbReference type="OrthoDB" id="9816519at2"/>
<evidence type="ECO:0008006" key="3">
    <source>
        <dbReference type="Google" id="ProtNLM"/>
    </source>
</evidence>
<organism evidence="1 2">
    <name type="scientific">Paenibacillus rhizophilus</name>
    <dbReference type="NCBI Taxonomy" id="1850366"/>
    <lineage>
        <taxon>Bacteria</taxon>
        <taxon>Bacillati</taxon>
        <taxon>Bacillota</taxon>
        <taxon>Bacilli</taxon>
        <taxon>Bacillales</taxon>
        <taxon>Paenibacillaceae</taxon>
        <taxon>Paenibacillus</taxon>
    </lineage>
</organism>
<accession>A0A3N9P3Z5</accession>
<name>A0A3N9P3Z5_9BACL</name>
<sequence length="139" mass="15365">MINTKAASTAVKLAEIMRPVPVVLDHHTCRQALRTMFEHPESKCLVLCNTAEKPVGLLMSEKFFLVATGRLGTDTFYREPAMKLAHKYPLIVDIASEPQTVLAMALDRNPMSRNDCIVVTDCGKLAGVVYVSDLLAFRS</sequence>